<proteinExistence type="predicted"/>
<dbReference type="Proteomes" id="UP001299012">
    <property type="component" value="Unassembled WGS sequence"/>
</dbReference>
<reference evidence="2 3" key="1">
    <citation type="submission" date="2022-01" db="EMBL/GenBank/DDBJ databases">
        <title>Draft Genome Sequences of Seven Type Strains of the Genus Streptomyces.</title>
        <authorList>
            <person name="Aziz S."/>
            <person name="Coretto E."/>
            <person name="Chronakova A."/>
            <person name="Sproer C."/>
            <person name="Huber K."/>
            <person name="Nouioui I."/>
            <person name="Gross H."/>
        </authorList>
    </citation>
    <scope>NUCLEOTIDE SEQUENCE [LARGE SCALE GENOMIC DNA]</scope>
    <source>
        <strain evidence="2 3">DSM 41685</strain>
    </source>
</reference>
<evidence type="ECO:0008006" key="4">
    <source>
        <dbReference type="Google" id="ProtNLM"/>
    </source>
</evidence>
<dbReference type="EMBL" id="JAKKZF010000380">
    <property type="protein sequence ID" value="MCG0069624.1"/>
    <property type="molecule type" value="Genomic_DNA"/>
</dbReference>
<evidence type="ECO:0000313" key="2">
    <source>
        <dbReference type="EMBL" id="MCG0069624.1"/>
    </source>
</evidence>
<feature type="non-terminal residue" evidence="2">
    <location>
        <position position="309"/>
    </location>
</feature>
<evidence type="ECO:0000313" key="3">
    <source>
        <dbReference type="Proteomes" id="UP001299012"/>
    </source>
</evidence>
<organism evidence="2 3">
    <name type="scientific">Streptomyces tricolor</name>
    <dbReference type="NCBI Taxonomy" id="68277"/>
    <lineage>
        <taxon>Bacteria</taxon>
        <taxon>Bacillati</taxon>
        <taxon>Actinomycetota</taxon>
        <taxon>Actinomycetes</taxon>
        <taxon>Kitasatosporales</taxon>
        <taxon>Streptomycetaceae</taxon>
        <taxon>Streptomyces</taxon>
        <taxon>Streptomyces violaceoruber group</taxon>
    </lineage>
</organism>
<protein>
    <recommendedName>
        <fullName evidence="4">Secreted protein</fullName>
    </recommendedName>
</protein>
<name>A0ABS9JVL8_9ACTN</name>
<keyword evidence="3" id="KW-1185">Reference proteome</keyword>
<feature type="compositionally biased region" description="Pro residues" evidence="1">
    <location>
        <begin position="265"/>
        <end position="302"/>
    </location>
</feature>
<accession>A0ABS9JVL8</accession>
<feature type="region of interest" description="Disordered" evidence="1">
    <location>
        <begin position="260"/>
        <end position="309"/>
    </location>
</feature>
<sequence>MLPLLMAVCGAPAQRAVADGAGNHGLALQVAVNTRPGTGATDPGIRVGHPLVKTYHLINRTGADLYDVRVNDPGLPHADIRCPGGGDHLPMLRGLDSATCTAWATARPGTWIADVTAVGSVPSLGTESRAVARSGYAGVGGALSLTETVTTGAGSLGRALTLGRATVFYDVTNTGNRTVYDLRLSDPALQPPAIVCGSGGDVVPSLEPGGSARCVATVERPPGHYLSKGRVKGSDRIKTLGPDGCPKPPPMLKDWAIGHFTVDEPTPPPVPPPLPEPPAPEPPTPGPTPTPPPSYAPAPPTSATPAGRR</sequence>
<gene>
    <name evidence="2" type="ORF">L0F81_41310</name>
</gene>
<evidence type="ECO:0000256" key="1">
    <source>
        <dbReference type="SAM" id="MobiDB-lite"/>
    </source>
</evidence>
<comment type="caution">
    <text evidence="2">The sequence shown here is derived from an EMBL/GenBank/DDBJ whole genome shotgun (WGS) entry which is preliminary data.</text>
</comment>